<dbReference type="Pfam" id="PF00535">
    <property type="entry name" value="Glycos_transf_2"/>
    <property type="match status" value="1"/>
</dbReference>
<name>A0ABT7U1X9_9BACE</name>
<reference evidence="6 7" key="1">
    <citation type="submission" date="2023-06" db="EMBL/GenBank/DDBJ databases">
        <authorList>
            <person name="Zeman M."/>
            <person name="Kubasova T."/>
            <person name="Jahodarova E."/>
            <person name="Nykrynova M."/>
            <person name="Rychlik I."/>
        </authorList>
    </citation>
    <scope>NUCLEOTIDE SEQUENCE [LARGE SCALE GENOMIC DNA]</scope>
    <source>
        <strain evidence="6 7">ET4</strain>
    </source>
</reference>
<keyword evidence="4" id="KW-0812">Transmembrane</keyword>
<evidence type="ECO:0000313" key="6">
    <source>
        <dbReference type="EMBL" id="MDM8144536.1"/>
    </source>
</evidence>
<dbReference type="EMBL" id="JAUDCF010000001">
    <property type="protein sequence ID" value="MDM8144536.1"/>
    <property type="molecule type" value="Genomic_DNA"/>
</dbReference>
<evidence type="ECO:0000259" key="5">
    <source>
        <dbReference type="Pfam" id="PF00535"/>
    </source>
</evidence>
<keyword evidence="4" id="KW-0472">Membrane</keyword>
<dbReference type="PANTHER" id="PTHR43398:SF1">
    <property type="entry name" value="DOLICHOL-PHOSPHATE MANNOSYLTRANSFERASE SUBUNIT 1"/>
    <property type="match status" value="1"/>
</dbReference>
<keyword evidence="4" id="KW-1133">Transmembrane helix</keyword>
<dbReference type="Proteomes" id="UP001228403">
    <property type="component" value="Unassembled WGS sequence"/>
</dbReference>
<feature type="transmembrane region" description="Helical" evidence="4">
    <location>
        <begin position="297"/>
        <end position="316"/>
    </location>
</feature>
<feature type="transmembrane region" description="Helical" evidence="4">
    <location>
        <begin position="322"/>
        <end position="339"/>
    </location>
</feature>
<reference evidence="7" key="2">
    <citation type="submission" date="2023-07" db="EMBL/GenBank/DDBJ databases">
        <title>Identification and characterization of horizontal gene transfer across gut microbiota members of farm animals based on homology search.</title>
        <authorList>
            <person name="Schwarzerova J."/>
            <person name="Nykrynova M."/>
            <person name="Jureckova K."/>
            <person name="Cejkova D."/>
            <person name="Rychlik I."/>
        </authorList>
    </citation>
    <scope>NUCLEOTIDE SEQUENCE [LARGE SCALE GENOMIC DNA]</scope>
    <source>
        <strain evidence="7">ET4</strain>
    </source>
</reference>
<feature type="transmembrane region" description="Helical" evidence="4">
    <location>
        <begin position="12"/>
        <end position="29"/>
    </location>
</feature>
<dbReference type="InterPro" id="IPR001173">
    <property type="entry name" value="Glyco_trans_2-like"/>
</dbReference>
<accession>A0ABT7U1X9</accession>
<evidence type="ECO:0000313" key="7">
    <source>
        <dbReference type="Proteomes" id="UP001228403"/>
    </source>
</evidence>
<evidence type="ECO:0000256" key="3">
    <source>
        <dbReference type="ARBA" id="ARBA00022679"/>
    </source>
</evidence>
<keyword evidence="2 6" id="KW-0328">Glycosyltransferase</keyword>
<dbReference type="Gene3D" id="3.90.550.10">
    <property type="entry name" value="Spore Coat Polysaccharide Biosynthesis Protein SpsA, Chain A"/>
    <property type="match status" value="1"/>
</dbReference>
<organism evidence="6 7">
    <name type="scientific">Bacteroides eggerthii</name>
    <dbReference type="NCBI Taxonomy" id="28111"/>
    <lineage>
        <taxon>Bacteria</taxon>
        <taxon>Pseudomonadati</taxon>
        <taxon>Bacteroidota</taxon>
        <taxon>Bacteroidia</taxon>
        <taxon>Bacteroidales</taxon>
        <taxon>Bacteroidaceae</taxon>
        <taxon>Bacteroides</taxon>
    </lineage>
</organism>
<feature type="domain" description="Glycosyltransferase 2-like" evidence="5">
    <location>
        <begin position="58"/>
        <end position="209"/>
    </location>
</feature>
<dbReference type="GO" id="GO:0016757">
    <property type="term" value="F:glycosyltransferase activity"/>
    <property type="evidence" value="ECO:0007669"/>
    <property type="project" value="UniProtKB-KW"/>
</dbReference>
<dbReference type="InterPro" id="IPR039528">
    <property type="entry name" value="DPM1-like"/>
</dbReference>
<comment type="similarity">
    <text evidence="1">Belongs to the glycosyltransferase 2 family.</text>
</comment>
<comment type="caution">
    <text evidence="6">The sequence shown here is derived from an EMBL/GenBank/DDBJ whole genome shotgun (WGS) entry which is preliminary data.</text>
</comment>
<sequence>MFFLTNPMEITAYTSFLLVWAVNLFRVCYPNALSKEIKKKSDKSDCGKGAQAEKTGISVVILTQNQEEQLMTLLPRVLEQAYDTFEIIVVDMNSKDNTRIQLENMEKRYDNLKYTFVPKDTRQISLHTLAVILGVKAAHYSWVMLLTPDFMPHSEYWLACMSDNMTENKDFVLGARSVSSGSSSTRSFYYLQEQSRFLSWALHHQTCHCNHVNLAFRKEKLLSCKTLGEYGVLLSGIENIFVNRFSTNERTAVCIAPEALLLEISETKDKDWKKEMLNQKEAKCFYKHKSQYGLYSAFRMGIIWLLFLLSVFTLILSIWAQHWEYTTSIVLLLILWSCLRTRKLKKLSTLFSIKTAGIYLPFYELRLSCIYWSNSIRYAFQDKKVFYRK</sequence>
<proteinExistence type="inferred from homology"/>
<keyword evidence="3 6" id="KW-0808">Transferase</keyword>
<dbReference type="SUPFAM" id="SSF53448">
    <property type="entry name" value="Nucleotide-diphospho-sugar transferases"/>
    <property type="match status" value="1"/>
</dbReference>
<keyword evidence="7" id="KW-1185">Reference proteome</keyword>
<evidence type="ECO:0000256" key="2">
    <source>
        <dbReference type="ARBA" id="ARBA00022676"/>
    </source>
</evidence>
<dbReference type="EC" id="2.4.-.-" evidence="6"/>
<dbReference type="InterPro" id="IPR029044">
    <property type="entry name" value="Nucleotide-diphossugar_trans"/>
</dbReference>
<evidence type="ECO:0000256" key="4">
    <source>
        <dbReference type="SAM" id="Phobius"/>
    </source>
</evidence>
<evidence type="ECO:0000256" key="1">
    <source>
        <dbReference type="ARBA" id="ARBA00006739"/>
    </source>
</evidence>
<protein>
    <submittedName>
        <fullName evidence="6">Glycosyltransferase</fullName>
        <ecNumber evidence="6">2.4.-.-</ecNumber>
    </submittedName>
</protein>
<dbReference type="PANTHER" id="PTHR43398">
    <property type="entry name" value="DOLICHOL-PHOSPHATE MANNOSYLTRANSFERASE SUBUNIT 1"/>
    <property type="match status" value="1"/>
</dbReference>
<gene>
    <name evidence="6" type="ORF">QUW02_01085</name>
</gene>